<dbReference type="SUPFAM" id="SSF102114">
    <property type="entry name" value="Radical SAM enzymes"/>
    <property type="match status" value="1"/>
</dbReference>
<comment type="caution">
    <text evidence="11">The sequence shown here is derived from an EMBL/GenBank/DDBJ whole genome shotgun (WGS) entry which is preliminary data.</text>
</comment>
<dbReference type="SFLD" id="SFLDG01123">
    <property type="entry name" value="methyltransferase_(Class_B)"/>
    <property type="match status" value="1"/>
</dbReference>
<gene>
    <name evidence="11" type="primary">hpnR</name>
    <name evidence="11" type="ORF">D8771_09440</name>
</gene>
<dbReference type="SFLD" id="SFLDG01082">
    <property type="entry name" value="B12-binding_domain_containing"/>
    <property type="match status" value="1"/>
</dbReference>
<sequence length="617" mass="65825">MRLLLVHPSALMYSEIFLRLEPLGLERVAAAARDAGHTVRVVDLQVLSHKLLDRELRSFQPEALGISLNYLANIPEAIEIAHRAKAASPGCFVFFGGHSVSFVGDHVLEQAEGAVDAIARGEGETVVVPLLEAVPDDAAHTVPGVVTAQGRGPAPRMLESIDSPRPARDLMRRRNRYFIGELDPCASIEFTRGCPWDCSFCSAWTFYGRSYRRAAPEAAAEEMASIREPNVFIVDDVAFIKPDHGHGIAAELERRNIRKQYYLETRADVLLRNEEVFERWTRLGLRYMFLGMEALDADGLDQFRKRISPDENFKALETARRLGISVAINLIVDPGWDEEQFRLVREFAMAVPEIVHLTVMTPYPGTEVWHTESRQLTTRDYRLFDIQHAVVPTRLPLEQFYRELVRTQAVINRKHLGLRTAVGALGILGRHLARGQTNFARMLWKFSRVYNANRQFSDHARPVRYELPLPERRTAAPGRKELFVHTIGRSGSRPRAGAGAQAPAGGGTETPAGGGAEVTAGAGADPVAGGGTSAEPAAITGAATETAAATGPGTGSTTGTGAGTGAGAGTAAGNSTETGAATGAGTGSGTGTTTGTAAGDGTGTGGGAAGAGSASGQ</sequence>
<evidence type="ECO:0000256" key="3">
    <source>
        <dbReference type="ARBA" id="ARBA00022679"/>
    </source>
</evidence>
<evidence type="ECO:0000256" key="1">
    <source>
        <dbReference type="ARBA" id="ARBA00001966"/>
    </source>
</evidence>
<feature type="compositionally biased region" description="Low complexity" evidence="8">
    <location>
        <begin position="488"/>
        <end position="503"/>
    </location>
</feature>
<feature type="compositionally biased region" description="Low complexity" evidence="8">
    <location>
        <begin position="517"/>
        <end position="551"/>
    </location>
</feature>
<dbReference type="InterPro" id="IPR027564">
    <property type="entry name" value="HpnR_B12_rSAM"/>
</dbReference>
<evidence type="ECO:0000256" key="6">
    <source>
        <dbReference type="ARBA" id="ARBA00023004"/>
    </source>
</evidence>
<dbReference type="PANTHER" id="PTHR43409:SF7">
    <property type="entry name" value="BLL1977 PROTEIN"/>
    <property type="match status" value="1"/>
</dbReference>
<name>A0A8H1QSL7_9ACTN</name>
<feature type="compositionally biased region" description="Gly residues" evidence="8">
    <location>
        <begin position="582"/>
        <end position="617"/>
    </location>
</feature>
<dbReference type="EMBL" id="RCIY01000044">
    <property type="protein sequence ID" value="TGG85406.1"/>
    <property type="molecule type" value="Genomic_DNA"/>
</dbReference>
<dbReference type="RefSeq" id="WP_135566857.1">
    <property type="nucleotide sequence ID" value="NZ_CP103060.1"/>
</dbReference>
<feature type="compositionally biased region" description="Low complexity" evidence="8">
    <location>
        <begin position="571"/>
        <end position="581"/>
    </location>
</feature>
<proteinExistence type="predicted"/>
<organism evidence="11 12">
    <name type="scientific">Streptomyces albus</name>
    <dbReference type="NCBI Taxonomy" id="1888"/>
    <lineage>
        <taxon>Bacteria</taxon>
        <taxon>Bacillati</taxon>
        <taxon>Actinomycetota</taxon>
        <taxon>Actinomycetes</taxon>
        <taxon>Kitasatosporales</taxon>
        <taxon>Streptomycetaceae</taxon>
        <taxon>Streptomyces</taxon>
    </lineage>
</organism>
<dbReference type="Gene3D" id="3.20.20.70">
    <property type="entry name" value="Aldolase class I"/>
    <property type="match status" value="1"/>
</dbReference>
<evidence type="ECO:0000259" key="10">
    <source>
        <dbReference type="PROSITE" id="PS51918"/>
    </source>
</evidence>
<dbReference type="PROSITE" id="PS51918">
    <property type="entry name" value="RADICAL_SAM"/>
    <property type="match status" value="1"/>
</dbReference>
<dbReference type="SFLD" id="SFLDS00029">
    <property type="entry name" value="Radical_SAM"/>
    <property type="match status" value="1"/>
</dbReference>
<feature type="region of interest" description="Disordered" evidence="8">
    <location>
        <begin position="485"/>
        <end position="617"/>
    </location>
</feature>
<keyword evidence="7" id="KW-0411">Iron-sulfur</keyword>
<dbReference type="InterPro" id="IPR006638">
    <property type="entry name" value="Elp3/MiaA/NifB-like_rSAM"/>
</dbReference>
<feature type="compositionally biased region" description="Gly residues" evidence="8">
    <location>
        <begin position="504"/>
        <end position="516"/>
    </location>
</feature>
<comment type="cofactor">
    <cofactor evidence="1">
        <name>[4Fe-4S] cluster</name>
        <dbReference type="ChEBI" id="CHEBI:49883"/>
    </cofactor>
</comment>
<protein>
    <submittedName>
        <fullName evidence="11">Hopanoid C-3 methylase HpnR</fullName>
    </submittedName>
</protein>
<evidence type="ECO:0000313" key="12">
    <source>
        <dbReference type="Proteomes" id="UP000298111"/>
    </source>
</evidence>
<feature type="compositionally biased region" description="Gly residues" evidence="8">
    <location>
        <begin position="552"/>
        <end position="570"/>
    </location>
</feature>
<evidence type="ECO:0000259" key="9">
    <source>
        <dbReference type="PROSITE" id="PS51332"/>
    </source>
</evidence>
<dbReference type="GO" id="GO:0032259">
    <property type="term" value="P:methylation"/>
    <property type="evidence" value="ECO:0007669"/>
    <property type="project" value="UniProtKB-KW"/>
</dbReference>
<dbReference type="InterPro" id="IPR058240">
    <property type="entry name" value="rSAM_sf"/>
</dbReference>
<dbReference type="GO" id="GO:0005829">
    <property type="term" value="C:cytosol"/>
    <property type="evidence" value="ECO:0007669"/>
    <property type="project" value="TreeGrafter"/>
</dbReference>
<dbReference type="InterPro" id="IPR013785">
    <property type="entry name" value="Aldolase_TIM"/>
</dbReference>
<dbReference type="SMART" id="SM00729">
    <property type="entry name" value="Elp3"/>
    <property type="match status" value="1"/>
</dbReference>
<keyword evidence="2 11" id="KW-0489">Methyltransferase</keyword>
<feature type="domain" description="Radical SAM core" evidence="10">
    <location>
        <begin position="180"/>
        <end position="394"/>
    </location>
</feature>
<evidence type="ECO:0000256" key="4">
    <source>
        <dbReference type="ARBA" id="ARBA00022691"/>
    </source>
</evidence>
<dbReference type="Pfam" id="PF04055">
    <property type="entry name" value="Radical_SAM"/>
    <property type="match status" value="1"/>
</dbReference>
<dbReference type="InterPro" id="IPR036724">
    <property type="entry name" value="Cobalamin-bd_sf"/>
</dbReference>
<dbReference type="GO" id="GO:0008168">
    <property type="term" value="F:methyltransferase activity"/>
    <property type="evidence" value="ECO:0007669"/>
    <property type="project" value="UniProtKB-KW"/>
</dbReference>
<dbReference type="InterPro" id="IPR007197">
    <property type="entry name" value="rSAM"/>
</dbReference>
<dbReference type="AlphaFoldDB" id="A0A8H1QSL7"/>
<dbReference type="GO" id="GO:0051536">
    <property type="term" value="F:iron-sulfur cluster binding"/>
    <property type="evidence" value="ECO:0007669"/>
    <property type="project" value="UniProtKB-KW"/>
</dbReference>
<dbReference type="GeneID" id="75180507"/>
<dbReference type="NCBIfam" id="TIGR04367">
    <property type="entry name" value="HpnR_B12_rSAM"/>
    <property type="match status" value="1"/>
</dbReference>
<dbReference type="GO" id="GO:0031419">
    <property type="term" value="F:cobalamin binding"/>
    <property type="evidence" value="ECO:0007669"/>
    <property type="project" value="InterPro"/>
</dbReference>
<evidence type="ECO:0000256" key="7">
    <source>
        <dbReference type="ARBA" id="ARBA00023014"/>
    </source>
</evidence>
<dbReference type="CDD" id="cd01335">
    <property type="entry name" value="Radical_SAM"/>
    <property type="match status" value="1"/>
</dbReference>
<feature type="domain" description="B12-binding" evidence="9">
    <location>
        <begin position="8"/>
        <end position="141"/>
    </location>
</feature>
<keyword evidence="6" id="KW-0408">Iron</keyword>
<evidence type="ECO:0000256" key="8">
    <source>
        <dbReference type="SAM" id="MobiDB-lite"/>
    </source>
</evidence>
<dbReference type="GO" id="GO:0046872">
    <property type="term" value="F:metal ion binding"/>
    <property type="evidence" value="ECO:0007669"/>
    <property type="project" value="UniProtKB-KW"/>
</dbReference>
<dbReference type="SFLD" id="SFLDF00565">
    <property type="entry name" value="hopanoid_C3-methyltransferase"/>
    <property type="match status" value="1"/>
</dbReference>
<dbReference type="InterPro" id="IPR051198">
    <property type="entry name" value="BchE-like"/>
</dbReference>
<keyword evidence="3" id="KW-0808">Transferase</keyword>
<dbReference type="InterPro" id="IPR006158">
    <property type="entry name" value="Cobalamin-bd"/>
</dbReference>
<reference evidence="11 12" key="1">
    <citation type="submission" date="2018-10" db="EMBL/GenBank/DDBJ databases">
        <title>Isolation of pseudouridimycin from Streptomyces albus DSM 40763.</title>
        <authorList>
            <person name="Rosenqvist P."/>
            <person name="Metsae-Ketelae M."/>
            <person name="Virta P."/>
        </authorList>
    </citation>
    <scope>NUCLEOTIDE SEQUENCE [LARGE SCALE GENOMIC DNA]</scope>
    <source>
        <strain evidence="11 12">DSM 40763</strain>
    </source>
</reference>
<dbReference type="PROSITE" id="PS51332">
    <property type="entry name" value="B12_BINDING"/>
    <property type="match status" value="1"/>
</dbReference>
<evidence type="ECO:0000256" key="5">
    <source>
        <dbReference type="ARBA" id="ARBA00022723"/>
    </source>
</evidence>
<accession>A0A8H1QSL7</accession>
<dbReference type="Proteomes" id="UP000298111">
    <property type="component" value="Unassembled WGS sequence"/>
</dbReference>
<dbReference type="Gene3D" id="3.40.50.280">
    <property type="entry name" value="Cobalamin-binding domain"/>
    <property type="match status" value="1"/>
</dbReference>
<dbReference type="PANTHER" id="PTHR43409">
    <property type="entry name" value="ANAEROBIC MAGNESIUM-PROTOPORPHYRIN IX MONOMETHYL ESTER CYCLASE-RELATED"/>
    <property type="match status" value="1"/>
</dbReference>
<keyword evidence="5" id="KW-0479">Metal-binding</keyword>
<dbReference type="CDD" id="cd02068">
    <property type="entry name" value="radical_SAM_B12_BD"/>
    <property type="match status" value="1"/>
</dbReference>
<evidence type="ECO:0000313" key="11">
    <source>
        <dbReference type="EMBL" id="TGG85406.1"/>
    </source>
</evidence>
<dbReference type="SUPFAM" id="SSF52242">
    <property type="entry name" value="Cobalamin (vitamin B12)-binding domain"/>
    <property type="match status" value="1"/>
</dbReference>
<evidence type="ECO:0000256" key="2">
    <source>
        <dbReference type="ARBA" id="ARBA00022603"/>
    </source>
</evidence>
<dbReference type="InterPro" id="IPR034466">
    <property type="entry name" value="Methyltransferase_Class_B"/>
</dbReference>
<keyword evidence="4" id="KW-0949">S-adenosyl-L-methionine</keyword>
<dbReference type="Pfam" id="PF02310">
    <property type="entry name" value="B12-binding"/>
    <property type="match status" value="1"/>
</dbReference>